<name>A0A9D4I8S1_DREPO</name>
<protein>
    <submittedName>
        <fullName evidence="1">Uncharacterized protein</fullName>
    </submittedName>
</protein>
<organism evidence="1 2">
    <name type="scientific">Dreissena polymorpha</name>
    <name type="common">Zebra mussel</name>
    <name type="synonym">Mytilus polymorpha</name>
    <dbReference type="NCBI Taxonomy" id="45954"/>
    <lineage>
        <taxon>Eukaryota</taxon>
        <taxon>Metazoa</taxon>
        <taxon>Spiralia</taxon>
        <taxon>Lophotrochozoa</taxon>
        <taxon>Mollusca</taxon>
        <taxon>Bivalvia</taxon>
        <taxon>Autobranchia</taxon>
        <taxon>Heteroconchia</taxon>
        <taxon>Euheterodonta</taxon>
        <taxon>Imparidentia</taxon>
        <taxon>Neoheterodontei</taxon>
        <taxon>Myida</taxon>
        <taxon>Dreissenoidea</taxon>
        <taxon>Dreissenidae</taxon>
        <taxon>Dreissena</taxon>
    </lineage>
</organism>
<comment type="caution">
    <text evidence="1">The sequence shown here is derived from an EMBL/GenBank/DDBJ whole genome shotgun (WGS) entry which is preliminary data.</text>
</comment>
<gene>
    <name evidence="1" type="ORF">DPMN_185497</name>
</gene>
<dbReference type="AlphaFoldDB" id="A0A9D4I8S1"/>
<keyword evidence="2" id="KW-1185">Reference proteome</keyword>
<accession>A0A9D4I8S1</accession>
<reference evidence="1" key="1">
    <citation type="journal article" date="2019" name="bioRxiv">
        <title>The Genome of the Zebra Mussel, Dreissena polymorpha: A Resource for Invasive Species Research.</title>
        <authorList>
            <person name="McCartney M.A."/>
            <person name="Auch B."/>
            <person name="Kono T."/>
            <person name="Mallez S."/>
            <person name="Zhang Y."/>
            <person name="Obille A."/>
            <person name="Becker A."/>
            <person name="Abrahante J.E."/>
            <person name="Garbe J."/>
            <person name="Badalamenti J.P."/>
            <person name="Herman A."/>
            <person name="Mangelson H."/>
            <person name="Liachko I."/>
            <person name="Sullivan S."/>
            <person name="Sone E.D."/>
            <person name="Koren S."/>
            <person name="Silverstein K.A.T."/>
            <person name="Beckman K.B."/>
            <person name="Gohl D.M."/>
        </authorList>
    </citation>
    <scope>NUCLEOTIDE SEQUENCE</scope>
    <source>
        <strain evidence="1">Duluth1</strain>
        <tissue evidence="1">Whole animal</tissue>
    </source>
</reference>
<dbReference type="Proteomes" id="UP000828390">
    <property type="component" value="Unassembled WGS sequence"/>
</dbReference>
<proteinExistence type="predicted"/>
<reference evidence="1" key="2">
    <citation type="submission" date="2020-11" db="EMBL/GenBank/DDBJ databases">
        <authorList>
            <person name="McCartney M.A."/>
            <person name="Auch B."/>
            <person name="Kono T."/>
            <person name="Mallez S."/>
            <person name="Becker A."/>
            <person name="Gohl D.M."/>
            <person name="Silverstein K.A.T."/>
            <person name="Koren S."/>
            <person name="Bechman K.B."/>
            <person name="Herman A."/>
            <person name="Abrahante J.E."/>
            <person name="Garbe J."/>
        </authorList>
    </citation>
    <scope>NUCLEOTIDE SEQUENCE</scope>
    <source>
        <strain evidence="1">Duluth1</strain>
        <tissue evidence="1">Whole animal</tissue>
    </source>
</reference>
<sequence>MTNGWNAFDSATTIRPNVLYSSKNGKKTFVSCLQHLSRIAAIAQRERCSLPHCPSRHLYAVPIVLGCNNGRLAIFWVPFVRYNCTPVVLKPLINTQLITARVFLLVVGQMQTIF</sequence>
<evidence type="ECO:0000313" key="2">
    <source>
        <dbReference type="Proteomes" id="UP000828390"/>
    </source>
</evidence>
<dbReference type="EMBL" id="JAIWYP010000010">
    <property type="protein sequence ID" value="KAH3750957.1"/>
    <property type="molecule type" value="Genomic_DNA"/>
</dbReference>
<evidence type="ECO:0000313" key="1">
    <source>
        <dbReference type="EMBL" id="KAH3750957.1"/>
    </source>
</evidence>